<dbReference type="PANTHER" id="PTHR32086:SF0">
    <property type="entry name" value="FANCONI ANEMIA GROUP D2 PROTEIN"/>
    <property type="match status" value="1"/>
</dbReference>
<dbReference type="SUPFAM" id="SSF48371">
    <property type="entry name" value="ARM repeat"/>
    <property type="match status" value="1"/>
</dbReference>
<dbReference type="InterPro" id="IPR029448">
    <property type="entry name" value="FANCD2"/>
</dbReference>
<keyword evidence="4" id="KW-0539">Nucleus</keyword>
<keyword evidence="2" id="KW-1017">Isopeptide bond</keyword>
<dbReference type="OrthoDB" id="686124at2759"/>
<feature type="region of interest" description="Disordered" evidence="6">
    <location>
        <begin position="1"/>
        <end position="67"/>
    </location>
</feature>
<accession>A0A843WB02</accession>
<keyword evidence="8" id="KW-1185">Reference proteome</keyword>
<dbReference type="GO" id="GO:0036297">
    <property type="term" value="P:interstrand cross-link repair"/>
    <property type="evidence" value="ECO:0007669"/>
    <property type="project" value="TreeGrafter"/>
</dbReference>
<sequence>MVFLQRTSASGIGRKRPAGLLPVPPRPLPAAAAEGSHPSPRTIPSSSNVASSSGRQTVAVPREGSDGGAAGAGEDFSVLASILADAGCTLCCPGPLSLPGDIHKLCRRLESRFERGEPVLDQFLSALSSYTGKPQNFRRILIPASRDVGGGKNGVSPRGESLARVLLLVAPLQPRLQHLLLEKLPEYFDTVVAAGQPSLSSSLDDDVARLIVNQFRWLDFVVDPVGLSEKLMEVLSICPPPLKREIIGSLPEIIGDYGSSGIVEALERMLQEDSDLVVPVLDAFSSLNLDKEHQEQVVTIALSCIRTVDAEYMPHLLRFLLVSANQGNVGRIISQIREQLRFVGMADPRASRSKQLKGKSVAGGTEALILEALRSSLRFKNILCEAILKELKCLNQPRDHKVIDVWLLMIVYTNGGSLQKSVEKIMKKKIIEHCLQESLFDRCIQGQRNLVKNYFQSFLSLAEYLLTCIEAQAREFGIHMFTSLFEEFTDTHSRQEVLGALVSRIGSGVNFEVSSALEAMLLLTSKYSHAFAPLSSHVNGILDYLEGFNNDNLQKVYEIFCHLAFCGHPDTASVGSFSKNELLMLVRKQVGNPDMRYRRMGIIGTLKIVSTLGDINASINSSSSQEANCEEALELLKVSFNSCKLATSSLILLYDELAALVDCTRLPPTIVEWMGTHLGDFESVFVTDLKGGHLLSKNLYFGLEGVHLPCKCFLHSFYYYQS</sequence>
<organism evidence="7 8">
    <name type="scientific">Colocasia esculenta</name>
    <name type="common">Wild taro</name>
    <name type="synonym">Arum esculentum</name>
    <dbReference type="NCBI Taxonomy" id="4460"/>
    <lineage>
        <taxon>Eukaryota</taxon>
        <taxon>Viridiplantae</taxon>
        <taxon>Streptophyta</taxon>
        <taxon>Embryophyta</taxon>
        <taxon>Tracheophyta</taxon>
        <taxon>Spermatophyta</taxon>
        <taxon>Magnoliopsida</taxon>
        <taxon>Liliopsida</taxon>
        <taxon>Araceae</taxon>
        <taxon>Aroideae</taxon>
        <taxon>Colocasieae</taxon>
        <taxon>Colocasia</taxon>
    </lineage>
</organism>
<protein>
    <recommendedName>
        <fullName evidence="9">Fanconi anemia group D2 protein</fullName>
    </recommendedName>
</protein>
<comment type="caution">
    <text evidence="7">The sequence shown here is derived from an EMBL/GenBank/DDBJ whole genome shotgun (WGS) entry which is preliminary data.</text>
</comment>
<comment type="subcellular location">
    <subcellularLocation>
        <location evidence="1">Nucleus</location>
    </subcellularLocation>
</comment>
<dbReference type="GO" id="GO:1990918">
    <property type="term" value="P:double-strand break repair involved in meiotic recombination"/>
    <property type="evidence" value="ECO:0007669"/>
    <property type="project" value="TreeGrafter"/>
</dbReference>
<dbReference type="PANTHER" id="PTHR32086">
    <property type="entry name" value="FANCONI ANEMIA GROUP D2 PROTEIN"/>
    <property type="match status" value="1"/>
</dbReference>
<dbReference type="GO" id="GO:0031573">
    <property type="term" value="P:mitotic intra-S DNA damage checkpoint signaling"/>
    <property type="evidence" value="ECO:0007669"/>
    <property type="project" value="TreeGrafter"/>
</dbReference>
<evidence type="ECO:0000256" key="6">
    <source>
        <dbReference type="SAM" id="MobiDB-lite"/>
    </source>
</evidence>
<evidence type="ECO:0000256" key="3">
    <source>
        <dbReference type="ARBA" id="ARBA00022843"/>
    </source>
</evidence>
<dbReference type="GO" id="GO:0007129">
    <property type="term" value="P:homologous chromosome pairing at meiosis"/>
    <property type="evidence" value="ECO:0007669"/>
    <property type="project" value="TreeGrafter"/>
</dbReference>
<dbReference type="Pfam" id="PF14631">
    <property type="entry name" value="FancD2"/>
    <property type="match status" value="1"/>
</dbReference>
<evidence type="ECO:0000256" key="4">
    <source>
        <dbReference type="ARBA" id="ARBA00023242"/>
    </source>
</evidence>
<dbReference type="GO" id="GO:0000793">
    <property type="term" value="C:condensed chromosome"/>
    <property type="evidence" value="ECO:0007669"/>
    <property type="project" value="TreeGrafter"/>
</dbReference>
<gene>
    <name evidence="7" type="ORF">Taro_041249</name>
</gene>
<feature type="compositionally biased region" description="Polar residues" evidence="6">
    <location>
        <begin position="42"/>
        <end position="56"/>
    </location>
</feature>
<feature type="compositionally biased region" description="Polar residues" evidence="6">
    <location>
        <begin position="1"/>
        <end position="10"/>
    </location>
</feature>
<dbReference type="EMBL" id="NMUH01004110">
    <property type="protein sequence ID" value="MQM08393.1"/>
    <property type="molecule type" value="Genomic_DNA"/>
</dbReference>
<evidence type="ECO:0000256" key="5">
    <source>
        <dbReference type="ARBA" id="ARBA00093456"/>
    </source>
</evidence>
<evidence type="ECO:0008006" key="9">
    <source>
        <dbReference type="Google" id="ProtNLM"/>
    </source>
</evidence>
<evidence type="ECO:0000256" key="2">
    <source>
        <dbReference type="ARBA" id="ARBA00022499"/>
    </source>
</evidence>
<dbReference type="GO" id="GO:0070182">
    <property type="term" value="F:DNA polymerase binding"/>
    <property type="evidence" value="ECO:0007669"/>
    <property type="project" value="TreeGrafter"/>
</dbReference>
<dbReference type="GO" id="GO:0005634">
    <property type="term" value="C:nucleus"/>
    <property type="evidence" value="ECO:0007669"/>
    <property type="project" value="UniProtKB-SubCell"/>
</dbReference>
<evidence type="ECO:0000313" key="7">
    <source>
        <dbReference type="EMBL" id="MQM08393.1"/>
    </source>
</evidence>
<reference evidence="7" key="1">
    <citation type="submission" date="2017-07" db="EMBL/GenBank/DDBJ databases">
        <title>Taro Niue Genome Assembly and Annotation.</title>
        <authorList>
            <person name="Atibalentja N."/>
            <person name="Keating K."/>
            <person name="Fields C.J."/>
        </authorList>
    </citation>
    <scope>NUCLEOTIDE SEQUENCE</scope>
    <source>
        <strain evidence="7">Niue_2</strain>
        <tissue evidence="7">Leaf</tissue>
    </source>
</reference>
<dbReference type="Proteomes" id="UP000652761">
    <property type="component" value="Unassembled WGS sequence"/>
</dbReference>
<dbReference type="AlphaFoldDB" id="A0A843WB02"/>
<evidence type="ECO:0000313" key="8">
    <source>
        <dbReference type="Proteomes" id="UP000652761"/>
    </source>
</evidence>
<dbReference type="InterPro" id="IPR016024">
    <property type="entry name" value="ARM-type_fold"/>
</dbReference>
<proteinExistence type="inferred from homology"/>
<keyword evidence="3" id="KW-0832">Ubl conjugation</keyword>
<evidence type="ECO:0000256" key="1">
    <source>
        <dbReference type="ARBA" id="ARBA00004123"/>
    </source>
</evidence>
<name>A0A843WB02_COLES</name>
<comment type="similarity">
    <text evidence="5">Belongs to the Fanconi anemia protein FANCD2 family.</text>
</comment>